<dbReference type="Proteomes" id="UP000324222">
    <property type="component" value="Unassembled WGS sequence"/>
</dbReference>
<evidence type="ECO:0000313" key="2">
    <source>
        <dbReference type="Proteomes" id="UP000324222"/>
    </source>
</evidence>
<dbReference type="EMBL" id="VSRR010057216">
    <property type="protein sequence ID" value="MPC81514.1"/>
    <property type="molecule type" value="Genomic_DNA"/>
</dbReference>
<protein>
    <submittedName>
        <fullName evidence="1">Uncharacterized protein</fullName>
    </submittedName>
</protein>
<sequence length="214" mass="24489">MVSAQLDTCLADGAKTIVFLNAGANAFCKIRSEELFMRFKEALIKIRNKDATPVVCGVLPKRGLGGEWLFRAIAVNCRLVDHCMCLVWRPPNASDQINSSLWEEINRAARYSKVCVVGDFKYRNVDCWVNEDNFLKQAILEPTQESNIIYLSLTNRKEAVTQVEIGGQLGNSDHKEIRYTLKWHETFKIKNKRKVPDFRKANFEGLREYLQGVT</sequence>
<gene>
    <name evidence="1" type="ORF">E2C01_076135</name>
</gene>
<dbReference type="GO" id="GO:0061343">
    <property type="term" value="P:cell adhesion involved in heart morphogenesis"/>
    <property type="evidence" value="ECO:0007669"/>
    <property type="project" value="TreeGrafter"/>
</dbReference>
<dbReference type="GO" id="GO:0031012">
    <property type="term" value="C:extracellular matrix"/>
    <property type="evidence" value="ECO:0007669"/>
    <property type="project" value="TreeGrafter"/>
</dbReference>
<comment type="caution">
    <text evidence="1">The sequence shown here is derived from an EMBL/GenBank/DDBJ whole genome shotgun (WGS) entry which is preliminary data.</text>
</comment>
<reference evidence="1 2" key="1">
    <citation type="submission" date="2019-05" db="EMBL/GenBank/DDBJ databases">
        <title>Another draft genome of Portunus trituberculatus and its Hox gene families provides insights of decapod evolution.</title>
        <authorList>
            <person name="Jeong J.-H."/>
            <person name="Song I."/>
            <person name="Kim S."/>
            <person name="Choi T."/>
            <person name="Kim D."/>
            <person name="Ryu S."/>
            <person name="Kim W."/>
        </authorList>
    </citation>
    <scope>NUCLEOTIDE SEQUENCE [LARGE SCALE GENOMIC DNA]</scope>
    <source>
        <tissue evidence="1">Muscle</tissue>
    </source>
</reference>
<dbReference type="AlphaFoldDB" id="A0A5B7IMV2"/>
<organism evidence="1 2">
    <name type="scientific">Portunus trituberculatus</name>
    <name type="common">Swimming crab</name>
    <name type="synonym">Neptunus trituberculatus</name>
    <dbReference type="NCBI Taxonomy" id="210409"/>
    <lineage>
        <taxon>Eukaryota</taxon>
        <taxon>Metazoa</taxon>
        <taxon>Ecdysozoa</taxon>
        <taxon>Arthropoda</taxon>
        <taxon>Crustacea</taxon>
        <taxon>Multicrustacea</taxon>
        <taxon>Malacostraca</taxon>
        <taxon>Eumalacostraca</taxon>
        <taxon>Eucarida</taxon>
        <taxon>Decapoda</taxon>
        <taxon>Pleocyemata</taxon>
        <taxon>Brachyura</taxon>
        <taxon>Eubrachyura</taxon>
        <taxon>Portunoidea</taxon>
        <taxon>Portunidae</taxon>
        <taxon>Portuninae</taxon>
        <taxon>Portunus</taxon>
    </lineage>
</organism>
<evidence type="ECO:0000313" key="1">
    <source>
        <dbReference type="EMBL" id="MPC81514.1"/>
    </source>
</evidence>
<name>A0A5B7IMV2_PORTR</name>
<dbReference type="OrthoDB" id="10072345at2759"/>
<proteinExistence type="predicted"/>
<keyword evidence="2" id="KW-1185">Reference proteome</keyword>
<dbReference type="PANTHER" id="PTHR33395:SF22">
    <property type="entry name" value="REVERSE TRANSCRIPTASE DOMAIN-CONTAINING PROTEIN"/>
    <property type="match status" value="1"/>
</dbReference>
<dbReference type="GO" id="GO:0007508">
    <property type="term" value="P:larval heart development"/>
    <property type="evidence" value="ECO:0007669"/>
    <property type="project" value="TreeGrafter"/>
</dbReference>
<accession>A0A5B7IMV2</accession>
<dbReference type="PANTHER" id="PTHR33395">
    <property type="entry name" value="TRANSCRIPTASE, PUTATIVE-RELATED-RELATED"/>
    <property type="match status" value="1"/>
</dbReference>